<feature type="compositionally biased region" description="Low complexity" evidence="1">
    <location>
        <begin position="43"/>
        <end position="52"/>
    </location>
</feature>
<feature type="compositionally biased region" description="Basic and acidic residues" evidence="1">
    <location>
        <begin position="30"/>
        <end position="39"/>
    </location>
</feature>
<dbReference type="Proteomes" id="UP000821837">
    <property type="component" value="Unassembled WGS sequence"/>
</dbReference>
<evidence type="ECO:0000313" key="4">
    <source>
        <dbReference type="Proteomes" id="UP000821837"/>
    </source>
</evidence>
<name>A0A9D4PZ17_RHISA</name>
<keyword evidence="4" id="KW-1185">Reference proteome</keyword>
<dbReference type="GO" id="GO:0003824">
    <property type="term" value="F:catalytic activity"/>
    <property type="evidence" value="ECO:0007669"/>
    <property type="project" value="InterPro"/>
</dbReference>
<evidence type="ECO:0000256" key="1">
    <source>
        <dbReference type="SAM" id="MobiDB-lite"/>
    </source>
</evidence>
<feature type="region of interest" description="Disordered" evidence="1">
    <location>
        <begin position="1"/>
        <end position="68"/>
    </location>
</feature>
<organism evidence="3 4">
    <name type="scientific">Rhipicephalus sanguineus</name>
    <name type="common">Brown dog tick</name>
    <name type="synonym">Ixodes sanguineus</name>
    <dbReference type="NCBI Taxonomy" id="34632"/>
    <lineage>
        <taxon>Eukaryota</taxon>
        <taxon>Metazoa</taxon>
        <taxon>Ecdysozoa</taxon>
        <taxon>Arthropoda</taxon>
        <taxon>Chelicerata</taxon>
        <taxon>Arachnida</taxon>
        <taxon>Acari</taxon>
        <taxon>Parasitiformes</taxon>
        <taxon>Ixodida</taxon>
        <taxon>Ixodoidea</taxon>
        <taxon>Ixodidae</taxon>
        <taxon>Rhipicephalinae</taxon>
        <taxon>Rhipicephalus</taxon>
        <taxon>Rhipicephalus</taxon>
    </lineage>
</organism>
<feature type="domain" description="Endonuclease/exonuclease/phosphatase" evidence="2">
    <location>
        <begin position="7"/>
        <end position="46"/>
    </location>
</feature>
<dbReference type="Gene3D" id="3.60.10.10">
    <property type="entry name" value="Endonuclease/exonuclease/phosphatase"/>
    <property type="match status" value="1"/>
</dbReference>
<evidence type="ECO:0000259" key="2">
    <source>
        <dbReference type="Pfam" id="PF14529"/>
    </source>
</evidence>
<reference evidence="3" key="1">
    <citation type="journal article" date="2020" name="Cell">
        <title>Large-Scale Comparative Analyses of Tick Genomes Elucidate Their Genetic Diversity and Vector Capacities.</title>
        <authorList>
            <consortium name="Tick Genome and Microbiome Consortium (TIGMIC)"/>
            <person name="Jia N."/>
            <person name="Wang J."/>
            <person name="Shi W."/>
            <person name="Du L."/>
            <person name="Sun Y."/>
            <person name="Zhan W."/>
            <person name="Jiang J.F."/>
            <person name="Wang Q."/>
            <person name="Zhang B."/>
            <person name="Ji P."/>
            <person name="Bell-Sakyi L."/>
            <person name="Cui X.M."/>
            <person name="Yuan T.T."/>
            <person name="Jiang B.G."/>
            <person name="Yang W.F."/>
            <person name="Lam T.T."/>
            <person name="Chang Q.C."/>
            <person name="Ding S.J."/>
            <person name="Wang X.J."/>
            <person name="Zhu J.G."/>
            <person name="Ruan X.D."/>
            <person name="Zhao L."/>
            <person name="Wei J.T."/>
            <person name="Ye R.Z."/>
            <person name="Que T.C."/>
            <person name="Du C.H."/>
            <person name="Zhou Y.H."/>
            <person name="Cheng J.X."/>
            <person name="Dai P.F."/>
            <person name="Guo W.B."/>
            <person name="Han X.H."/>
            <person name="Huang E.J."/>
            <person name="Li L.F."/>
            <person name="Wei W."/>
            <person name="Gao Y.C."/>
            <person name="Liu J.Z."/>
            <person name="Shao H.Z."/>
            <person name="Wang X."/>
            <person name="Wang C.C."/>
            <person name="Yang T.C."/>
            <person name="Huo Q.B."/>
            <person name="Li W."/>
            <person name="Chen H.Y."/>
            <person name="Chen S.E."/>
            <person name="Zhou L.G."/>
            <person name="Ni X.B."/>
            <person name="Tian J.H."/>
            <person name="Sheng Y."/>
            <person name="Liu T."/>
            <person name="Pan Y.S."/>
            <person name="Xia L.Y."/>
            <person name="Li J."/>
            <person name="Zhao F."/>
            <person name="Cao W.C."/>
        </authorList>
    </citation>
    <scope>NUCLEOTIDE SEQUENCE</scope>
    <source>
        <strain evidence="3">Rsan-2018</strain>
    </source>
</reference>
<proteinExistence type="predicted"/>
<dbReference type="InterPro" id="IPR005135">
    <property type="entry name" value="Endo/exonuclease/phosphatase"/>
</dbReference>
<dbReference type="EMBL" id="JABSTV010001250">
    <property type="protein sequence ID" value="KAH7957809.1"/>
    <property type="molecule type" value="Genomic_DNA"/>
</dbReference>
<accession>A0A9D4PZ17</accession>
<sequence>MTITGDSRLVIGGDFNAPHTQWGYGRSSKKGKDLADLIEKAGPSQPSSTSRPRTPESVRAPIGTPHWT</sequence>
<gene>
    <name evidence="3" type="ORF">HPB52_022774</name>
</gene>
<dbReference type="Pfam" id="PF14529">
    <property type="entry name" value="Exo_endo_phos_2"/>
    <property type="match status" value="1"/>
</dbReference>
<dbReference type="InterPro" id="IPR036691">
    <property type="entry name" value="Endo/exonu/phosph_ase_sf"/>
</dbReference>
<protein>
    <recommendedName>
        <fullName evidence="2">Endonuclease/exonuclease/phosphatase domain-containing protein</fullName>
    </recommendedName>
</protein>
<evidence type="ECO:0000313" key="3">
    <source>
        <dbReference type="EMBL" id="KAH7957809.1"/>
    </source>
</evidence>
<reference evidence="3" key="2">
    <citation type="submission" date="2021-09" db="EMBL/GenBank/DDBJ databases">
        <authorList>
            <person name="Jia N."/>
            <person name="Wang J."/>
            <person name="Shi W."/>
            <person name="Du L."/>
            <person name="Sun Y."/>
            <person name="Zhan W."/>
            <person name="Jiang J."/>
            <person name="Wang Q."/>
            <person name="Zhang B."/>
            <person name="Ji P."/>
            <person name="Sakyi L.B."/>
            <person name="Cui X."/>
            <person name="Yuan T."/>
            <person name="Jiang B."/>
            <person name="Yang W."/>
            <person name="Lam T.T.-Y."/>
            <person name="Chang Q."/>
            <person name="Ding S."/>
            <person name="Wang X."/>
            <person name="Zhu J."/>
            <person name="Ruan X."/>
            <person name="Zhao L."/>
            <person name="Wei J."/>
            <person name="Que T."/>
            <person name="Du C."/>
            <person name="Cheng J."/>
            <person name="Dai P."/>
            <person name="Han X."/>
            <person name="Huang E."/>
            <person name="Gao Y."/>
            <person name="Liu J."/>
            <person name="Shao H."/>
            <person name="Ye R."/>
            <person name="Li L."/>
            <person name="Wei W."/>
            <person name="Wang X."/>
            <person name="Wang C."/>
            <person name="Huo Q."/>
            <person name="Li W."/>
            <person name="Guo W."/>
            <person name="Chen H."/>
            <person name="Chen S."/>
            <person name="Zhou L."/>
            <person name="Zhou L."/>
            <person name="Ni X."/>
            <person name="Tian J."/>
            <person name="Zhou Y."/>
            <person name="Sheng Y."/>
            <person name="Liu T."/>
            <person name="Pan Y."/>
            <person name="Xia L."/>
            <person name="Li J."/>
            <person name="Zhao F."/>
            <person name="Cao W."/>
        </authorList>
    </citation>
    <scope>NUCLEOTIDE SEQUENCE</scope>
    <source>
        <strain evidence="3">Rsan-2018</strain>
        <tissue evidence="3">Larvae</tissue>
    </source>
</reference>
<comment type="caution">
    <text evidence="3">The sequence shown here is derived from an EMBL/GenBank/DDBJ whole genome shotgun (WGS) entry which is preliminary data.</text>
</comment>
<dbReference type="SUPFAM" id="SSF56219">
    <property type="entry name" value="DNase I-like"/>
    <property type="match status" value="1"/>
</dbReference>
<dbReference type="AlphaFoldDB" id="A0A9D4PZ17"/>